<proteinExistence type="inferred from homology"/>
<keyword evidence="5" id="KW-0735">Signal-anchor</keyword>
<evidence type="ECO:0000256" key="4">
    <source>
        <dbReference type="ARBA" id="ARBA00022824"/>
    </source>
</evidence>
<accession>A0AAD9VGK9</accession>
<keyword evidence="4" id="KW-0256">Endoplasmic reticulum</keyword>
<sequence length="396" mass="45057">MAGDVSGPLCKDLCVHKNFHFAECLSTVPAKKIFGAKWREREVVVKINMSWFEELEKRQEFAKGKEVKSYENDISTRVRTLFGNCARCSELVSFLVSIADSDNDGKITGAEERSFMSLLQQNEAMMLMALNNSEHTVDFYGYCAGLYVLEKVPHVTAKVFEEKWELIDLSFLPEAVEPIQTAIDNLGGIILQAVFSFLQYLNAHFPNYLPMKINFVLHTFLATHVPSKREKFRLAYSLIDATLELSNNPYGLVISCDANLHNFGYTSDFVVKFIDLDLTYPLAFVKSLLKKKNCTCDSDCWTGVSEICCSACNTTTRYCTSEMQYHDLHIVCEAIIPKIFSKRNIRESDDTCLTNAIHELAEFCSRLPVVYTIEELKLEIHAVKKRLRSIETSNKC</sequence>
<evidence type="ECO:0000256" key="8">
    <source>
        <dbReference type="ARBA" id="ARBA00023157"/>
    </source>
</evidence>
<feature type="domain" description="FAM69 protein-kinase" evidence="9">
    <location>
        <begin position="117"/>
        <end position="343"/>
    </location>
</feature>
<name>A0AAD9VGK9_ACRCE</name>
<keyword evidence="6" id="KW-1133">Transmembrane helix</keyword>
<keyword evidence="11" id="KW-0418">Kinase</keyword>
<keyword evidence="8" id="KW-1015">Disulfide bond</keyword>
<reference evidence="11" key="1">
    <citation type="journal article" date="2023" name="G3 (Bethesda)">
        <title>Whole genome assembly and annotation of the endangered Caribbean coral Acropora cervicornis.</title>
        <authorList>
            <person name="Selwyn J.D."/>
            <person name="Vollmer S.V."/>
        </authorList>
    </citation>
    <scope>NUCLEOTIDE SEQUENCE</scope>
    <source>
        <strain evidence="11">K2</strain>
    </source>
</reference>
<dbReference type="GO" id="GO:0005789">
    <property type="term" value="C:endoplasmic reticulum membrane"/>
    <property type="evidence" value="ECO:0007669"/>
    <property type="project" value="UniProtKB-SubCell"/>
</dbReference>
<dbReference type="EMBL" id="JARQWQ010000003">
    <property type="protein sequence ID" value="KAK2573182.1"/>
    <property type="molecule type" value="Genomic_DNA"/>
</dbReference>
<dbReference type="InterPro" id="IPR029244">
    <property type="entry name" value="FAM69_N"/>
</dbReference>
<dbReference type="AlphaFoldDB" id="A0AAD9VGK9"/>
<protein>
    <submittedName>
        <fullName evidence="11">Divergent protein kinase domain 1A</fullName>
    </submittedName>
</protein>
<dbReference type="Proteomes" id="UP001249851">
    <property type="component" value="Unassembled WGS sequence"/>
</dbReference>
<keyword evidence="3" id="KW-0812">Transmembrane</keyword>
<gene>
    <name evidence="11" type="ORF">P5673_002233</name>
</gene>
<evidence type="ECO:0000256" key="7">
    <source>
        <dbReference type="ARBA" id="ARBA00023136"/>
    </source>
</evidence>
<dbReference type="Pfam" id="PF14875">
    <property type="entry name" value="PIP49_N"/>
    <property type="match status" value="1"/>
</dbReference>
<evidence type="ECO:0000256" key="5">
    <source>
        <dbReference type="ARBA" id="ARBA00022968"/>
    </source>
</evidence>
<comment type="subcellular location">
    <subcellularLocation>
        <location evidence="1">Endoplasmic reticulum membrane</location>
        <topology evidence="1">Single-pass type II membrane protein</topology>
    </subcellularLocation>
</comment>
<organism evidence="11 12">
    <name type="scientific">Acropora cervicornis</name>
    <name type="common">Staghorn coral</name>
    <dbReference type="NCBI Taxonomy" id="6130"/>
    <lineage>
        <taxon>Eukaryota</taxon>
        <taxon>Metazoa</taxon>
        <taxon>Cnidaria</taxon>
        <taxon>Anthozoa</taxon>
        <taxon>Hexacorallia</taxon>
        <taxon>Scleractinia</taxon>
        <taxon>Astrocoeniina</taxon>
        <taxon>Acroporidae</taxon>
        <taxon>Acropora</taxon>
    </lineage>
</organism>
<reference evidence="11" key="2">
    <citation type="journal article" date="2023" name="Science">
        <title>Genomic signatures of disease resistance in endangered staghorn corals.</title>
        <authorList>
            <person name="Vollmer S.V."/>
            <person name="Selwyn J.D."/>
            <person name="Despard B.A."/>
            <person name="Roesel C.L."/>
        </authorList>
    </citation>
    <scope>NUCLEOTIDE SEQUENCE</scope>
    <source>
        <strain evidence="11">K2</strain>
    </source>
</reference>
<evidence type="ECO:0000256" key="3">
    <source>
        <dbReference type="ARBA" id="ARBA00022692"/>
    </source>
</evidence>
<keyword evidence="11" id="KW-0808">Transferase</keyword>
<comment type="caution">
    <text evidence="11">The sequence shown here is derived from an EMBL/GenBank/DDBJ whole genome shotgun (WGS) entry which is preliminary data.</text>
</comment>
<dbReference type="PANTHER" id="PTHR21093:SF13">
    <property type="entry name" value="EF-HAND DOMAIN-CONTAINING PROTEIN"/>
    <property type="match status" value="1"/>
</dbReference>
<evidence type="ECO:0000259" key="9">
    <source>
        <dbReference type="Pfam" id="PF12260"/>
    </source>
</evidence>
<comment type="similarity">
    <text evidence="2">Belongs to the DIPK family.</text>
</comment>
<keyword evidence="7" id="KW-0472">Membrane</keyword>
<keyword evidence="12" id="KW-1185">Reference proteome</keyword>
<feature type="domain" description="FAM69 N-terminal" evidence="10">
    <location>
        <begin position="3"/>
        <end position="71"/>
    </location>
</feature>
<dbReference type="PANTHER" id="PTHR21093">
    <property type="entry name" value="DIVERGENT PROTEIN KINASE DOMAIN 1C-RELATED"/>
    <property type="match status" value="1"/>
</dbReference>
<dbReference type="GO" id="GO:0016301">
    <property type="term" value="F:kinase activity"/>
    <property type="evidence" value="ECO:0007669"/>
    <property type="project" value="UniProtKB-KW"/>
</dbReference>
<evidence type="ECO:0000256" key="6">
    <source>
        <dbReference type="ARBA" id="ARBA00022989"/>
    </source>
</evidence>
<dbReference type="Pfam" id="PF12260">
    <property type="entry name" value="PIP49_C"/>
    <property type="match status" value="1"/>
</dbReference>
<evidence type="ECO:0000259" key="10">
    <source>
        <dbReference type="Pfam" id="PF14875"/>
    </source>
</evidence>
<dbReference type="InterPro" id="IPR022049">
    <property type="entry name" value="FAM69_kinase_dom"/>
</dbReference>
<evidence type="ECO:0000256" key="2">
    <source>
        <dbReference type="ARBA" id="ARBA00006338"/>
    </source>
</evidence>
<evidence type="ECO:0000313" key="12">
    <source>
        <dbReference type="Proteomes" id="UP001249851"/>
    </source>
</evidence>
<evidence type="ECO:0000256" key="1">
    <source>
        <dbReference type="ARBA" id="ARBA00004648"/>
    </source>
</evidence>
<evidence type="ECO:0000313" key="11">
    <source>
        <dbReference type="EMBL" id="KAK2573182.1"/>
    </source>
</evidence>